<dbReference type="GO" id="GO:0004372">
    <property type="term" value="F:glycine hydroxymethyltransferase activity"/>
    <property type="evidence" value="ECO:0007669"/>
    <property type="project" value="UniProtKB-UniRule"/>
</dbReference>
<protein>
    <recommendedName>
        <fullName evidence="9">Serine hydroxymethyltransferase</fullName>
        <shortName evidence="9">SHMT</shortName>
        <shortName evidence="9">Serine methylase</shortName>
        <ecNumber evidence="9">2.1.2.-</ecNumber>
    </recommendedName>
</protein>
<comment type="function">
    <text evidence="9">Catalyzes the reversible interconversion of serine and glycine with a modified folate serving as the one-carbon carrier. Also exhibits a pteridine-independent aldolase activity toward beta-hydroxyamino acids, producing glycine and aldehydes, via a retro-aldol mechanism.</text>
</comment>
<dbReference type="InterPro" id="IPR015422">
    <property type="entry name" value="PyrdxlP-dep_Trfase_small"/>
</dbReference>
<evidence type="ECO:0000256" key="9">
    <source>
        <dbReference type="HAMAP-Rule" id="MF_00051"/>
    </source>
</evidence>
<evidence type="ECO:0000256" key="10">
    <source>
        <dbReference type="PIRSR" id="PIRSR000412-50"/>
    </source>
</evidence>
<comment type="pathway">
    <text evidence="9">Amino-acid biosynthesis; glycine biosynthesis; glycine from L-serine: step 1/1.</text>
</comment>
<dbReference type="GO" id="GO:0030170">
    <property type="term" value="F:pyridoxal phosphate binding"/>
    <property type="evidence" value="ECO:0007669"/>
    <property type="project" value="UniProtKB-UniRule"/>
</dbReference>
<evidence type="ECO:0000256" key="1">
    <source>
        <dbReference type="ARBA" id="ARBA00001933"/>
    </source>
</evidence>
<feature type="modified residue" description="N6-(pyridoxal phosphate)lysine" evidence="9 10">
    <location>
        <position position="242"/>
    </location>
</feature>
<dbReference type="EC" id="2.1.2.-" evidence="9"/>
<sequence>MTTASLLDPQQAYVKVLDLMEKHQALFRNSIPLIASENVVSPAVREAMASDLQHRYAEGWPGERLYAGCKYIDEIELIAIELGKAVYRAEFVDVRPISGVMANLVAYCTFARPGDVMVALTVPHGGHISHGKEKWGGTAGVVRGLEVERYEFNEEQHEIDVDATARRLRRLESETGKKPKLFMLGASVFLFPHPVKEIRTLADQYGAYVVYDAAHVAGLIAGGMFQDPLREGADCMTMSTHKTLAGPQHGMVVSWDRYAERLKQVAFPGLLSNHHLHAVAGVAIALAEALAFYKEYAAQIVRNSKVLAESLYERGVEVLYESKGFTESHTLLADVSRYMDGRTAEEKLENAGIILNRNLIPKDYRLKTDYRRPSGIRMGTQEVTRLGMGESEMKQIAEFIVDVIVKGKNPEEVKKQVSEFRKEFRKVHYCFESMTGAYDYIRIR</sequence>
<comment type="subcellular location">
    <subcellularLocation>
        <location evidence="9">Cytoplasm</location>
    </subcellularLocation>
</comment>
<dbReference type="Gene3D" id="3.90.1150.10">
    <property type="entry name" value="Aspartate Aminotransferase, domain 1"/>
    <property type="match status" value="1"/>
</dbReference>
<name>A0A7C5QK13_CALS0</name>
<dbReference type="GO" id="GO:0035999">
    <property type="term" value="P:tetrahydrofolate interconversion"/>
    <property type="evidence" value="ECO:0007669"/>
    <property type="project" value="InterPro"/>
</dbReference>
<organism evidence="12">
    <name type="scientific">Caldiarchaeum subterraneum</name>
    <dbReference type="NCBI Taxonomy" id="311458"/>
    <lineage>
        <taxon>Archaea</taxon>
        <taxon>Nitrososphaerota</taxon>
        <taxon>Candidatus Caldarchaeales</taxon>
        <taxon>Candidatus Caldarchaeaceae</taxon>
        <taxon>Candidatus Caldarchaeum</taxon>
    </lineage>
</organism>
<dbReference type="HAMAP" id="MF_00051">
    <property type="entry name" value="SHMT"/>
    <property type="match status" value="1"/>
</dbReference>
<proteinExistence type="inferred from homology"/>
<dbReference type="EMBL" id="DRWN01000056">
    <property type="protein sequence ID" value="HHK68814.1"/>
    <property type="molecule type" value="Genomic_DNA"/>
</dbReference>
<keyword evidence="6 9" id="KW-0028">Amino-acid biosynthesis</keyword>
<feature type="site" description="Plays an important role in substrate specificity" evidence="9">
    <location>
        <position position="241"/>
    </location>
</feature>
<dbReference type="PIRSF" id="PIRSF000412">
    <property type="entry name" value="SHMT"/>
    <property type="match status" value="1"/>
</dbReference>
<dbReference type="AlphaFoldDB" id="A0A7C5QK13"/>
<dbReference type="UniPathway" id="UPA00288">
    <property type="reaction ID" value="UER01023"/>
</dbReference>
<dbReference type="GO" id="GO:0008168">
    <property type="term" value="F:methyltransferase activity"/>
    <property type="evidence" value="ECO:0007669"/>
    <property type="project" value="UniProtKB-KW"/>
</dbReference>
<evidence type="ECO:0000256" key="4">
    <source>
        <dbReference type="ARBA" id="ARBA00022490"/>
    </source>
</evidence>
<dbReference type="FunFam" id="3.40.640.10:FF:000101">
    <property type="entry name" value="Serine hydroxymethyltransferase"/>
    <property type="match status" value="1"/>
</dbReference>
<accession>A0A7C5QK13</accession>
<dbReference type="InterPro" id="IPR049943">
    <property type="entry name" value="Ser_HO-MeTrfase-like"/>
</dbReference>
<evidence type="ECO:0000313" key="12">
    <source>
        <dbReference type="EMBL" id="HHK68814.1"/>
    </source>
</evidence>
<dbReference type="PANTHER" id="PTHR11680:SF35">
    <property type="entry name" value="SERINE HYDROXYMETHYLTRANSFERASE 1"/>
    <property type="match status" value="1"/>
</dbReference>
<dbReference type="GO" id="GO:0032259">
    <property type="term" value="P:methylation"/>
    <property type="evidence" value="ECO:0007669"/>
    <property type="project" value="UniProtKB-KW"/>
</dbReference>
<keyword evidence="5 9" id="KW-0554">One-carbon metabolism</keyword>
<dbReference type="InterPro" id="IPR039429">
    <property type="entry name" value="SHMT-like_dom"/>
</dbReference>
<dbReference type="InterPro" id="IPR015421">
    <property type="entry name" value="PyrdxlP-dep_Trfase_major"/>
</dbReference>
<keyword evidence="7 9" id="KW-0808">Transferase</keyword>
<dbReference type="GO" id="GO:0005737">
    <property type="term" value="C:cytoplasm"/>
    <property type="evidence" value="ECO:0007669"/>
    <property type="project" value="UniProtKB-SubCell"/>
</dbReference>
<evidence type="ECO:0000256" key="7">
    <source>
        <dbReference type="ARBA" id="ARBA00022679"/>
    </source>
</evidence>
<keyword evidence="4 9" id="KW-0963">Cytoplasm</keyword>
<gene>
    <name evidence="9" type="primary">glyA</name>
    <name evidence="12" type="ORF">ENM11_06665</name>
</gene>
<feature type="binding site" evidence="9">
    <location>
        <begin position="126"/>
        <end position="128"/>
    </location>
    <ligand>
        <name>(6S)-5,6,7,8-tetrahydrofolate</name>
        <dbReference type="ChEBI" id="CHEBI:57453"/>
    </ligand>
</feature>
<comment type="caution">
    <text evidence="9">Lacks conserved residue(s) required for the propagation of feature annotation.</text>
</comment>
<dbReference type="GO" id="GO:0019264">
    <property type="term" value="P:glycine biosynthetic process from serine"/>
    <property type="evidence" value="ECO:0007669"/>
    <property type="project" value="UniProtKB-UniRule"/>
</dbReference>
<dbReference type="InterPro" id="IPR015424">
    <property type="entry name" value="PyrdxlP-dep_Trfase"/>
</dbReference>
<dbReference type="PANTHER" id="PTHR11680">
    <property type="entry name" value="SERINE HYDROXYMETHYLTRANSFERASE"/>
    <property type="match status" value="1"/>
</dbReference>
<keyword evidence="8 9" id="KW-0663">Pyridoxal phosphate</keyword>
<evidence type="ECO:0000256" key="3">
    <source>
        <dbReference type="ARBA" id="ARBA00011738"/>
    </source>
</evidence>
<comment type="subunit">
    <text evidence="3 9">Homodimer.</text>
</comment>
<dbReference type="Gene3D" id="3.40.640.10">
    <property type="entry name" value="Type I PLP-dependent aspartate aminotransferase-like (Major domain)"/>
    <property type="match status" value="1"/>
</dbReference>
<dbReference type="InterPro" id="IPR001085">
    <property type="entry name" value="Ser_HO-MeTrfase"/>
</dbReference>
<evidence type="ECO:0000259" key="11">
    <source>
        <dbReference type="Pfam" id="PF00464"/>
    </source>
</evidence>
<dbReference type="CDD" id="cd00378">
    <property type="entry name" value="SHMT"/>
    <property type="match status" value="1"/>
</dbReference>
<evidence type="ECO:0000256" key="2">
    <source>
        <dbReference type="ARBA" id="ARBA00006376"/>
    </source>
</evidence>
<evidence type="ECO:0000256" key="5">
    <source>
        <dbReference type="ARBA" id="ARBA00022563"/>
    </source>
</evidence>
<comment type="cofactor">
    <cofactor evidence="1 9 10">
        <name>pyridoxal 5'-phosphate</name>
        <dbReference type="ChEBI" id="CHEBI:597326"/>
    </cofactor>
</comment>
<comment type="similarity">
    <text evidence="2 9">Belongs to the SHMT family.</text>
</comment>
<reference evidence="12" key="1">
    <citation type="journal article" date="2020" name="mSystems">
        <title>Genome- and Community-Level Interaction Insights into Carbon Utilization and Element Cycling Functions of Hydrothermarchaeota in Hydrothermal Sediment.</title>
        <authorList>
            <person name="Zhou Z."/>
            <person name="Liu Y."/>
            <person name="Xu W."/>
            <person name="Pan J."/>
            <person name="Luo Z.H."/>
            <person name="Li M."/>
        </authorList>
    </citation>
    <scope>NUCLEOTIDE SEQUENCE [LARGE SCALE GENOMIC DNA]</scope>
    <source>
        <strain evidence="12">SpSt-1056</strain>
    </source>
</reference>
<keyword evidence="12" id="KW-0489">Methyltransferase</keyword>
<evidence type="ECO:0000256" key="8">
    <source>
        <dbReference type="ARBA" id="ARBA00022898"/>
    </source>
</evidence>
<dbReference type="SUPFAM" id="SSF53383">
    <property type="entry name" value="PLP-dependent transferases"/>
    <property type="match status" value="1"/>
</dbReference>
<evidence type="ECO:0000256" key="6">
    <source>
        <dbReference type="ARBA" id="ARBA00022605"/>
    </source>
</evidence>
<feature type="domain" description="Serine hydroxymethyltransferase-like" evidence="11">
    <location>
        <begin position="14"/>
        <end position="400"/>
    </location>
</feature>
<dbReference type="NCBIfam" id="NF000586">
    <property type="entry name" value="PRK00011.1"/>
    <property type="match status" value="1"/>
</dbReference>
<dbReference type="Pfam" id="PF00464">
    <property type="entry name" value="SHMT"/>
    <property type="match status" value="1"/>
</dbReference>
<comment type="caution">
    <text evidence="12">The sequence shown here is derived from an EMBL/GenBank/DDBJ whole genome shotgun (WGS) entry which is preliminary data.</text>
</comment>